<organism evidence="9 10">
    <name type="scientific">Thalictrum thalictroides</name>
    <name type="common">Rue-anemone</name>
    <name type="synonym">Anemone thalictroides</name>
    <dbReference type="NCBI Taxonomy" id="46969"/>
    <lineage>
        <taxon>Eukaryota</taxon>
        <taxon>Viridiplantae</taxon>
        <taxon>Streptophyta</taxon>
        <taxon>Embryophyta</taxon>
        <taxon>Tracheophyta</taxon>
        <taxon>Spermatophyta</taxon>
        <taxon>Magnoliopsida</taxon>
        <taxon>Ranunculales</taxon>
        <taxon>Ranunculaceae</taxon>
        <taxon>Thalictroideae</taxon>
        <taxon>Thalictrum</taxon>
    </lineage>
</organism>
<sequence length="323" mass="34904">MAEQGEEACNSAKSSSVSLSIESAGSKDHSEDNNGKNKEVLCVDDKPDDDLLELKLSSTNLSVEPSQPTDNKLTLFPLDVGFSRESSEPKAYFCNYCGKKFYNSQALGGHQNAHKYERGLAKRRSEYEHLGYPPYYYSSLPPYPNHGSFNRPLGVHMNSGIHKPHYPWSHMGSRYGHGGWPWPRPRPSFQPTPWMGNLRENSSLANSGGSGTPGIGGLDNTALARMMGYTPSTGTREGDNNVLGNQMMEGSSAFRTSFAPLAAISDDRNNILGNQWMGSSSATPAAISDGGNNLLGSSGTMVRTSAAANNSEGEEELDLILSL</sequence>
<keyword evidence="4" id="KW-0862">Zinc</keyword>
<dbReference type="EMBL" id="JABWDY010040891">
    <property type="protein sequence ID" value="KAF5177812.1"/>
    <property type="molecule type" value="Genomic_DNA"/>
</dbReference>
<dbReference type="PANTHER" id="PTHR47287">
    <property type="entry name" value="C2H2 AND C2HC ZINC FINGERS SUPERFAMILY PROTEIN"/>
    <property type="match status" value="1"/>
</dbReference>
<keyword evidence="10" id="KW-1185">Reference proteome</keyword>
<evidence type="ECO:0000256" key="7">
    <source>
        <dbReference type="SAM" id="MobiDB-lite"/>
    </source>
</evidence>
<evidence type="ECO:0000256" key="5">
    <source>
        <dbReference type="ARBA" id="ARBA00023242"/>
    </source>
</evidence>
<dbReference type="Proteomes" id="UP000554482">
    <property type="component" value="Unassembled WGS sequence"/>
</dbReference>
<feature type="compositionally biased region" description="Polar residues" evidence="7">
    <location>
        <begin position="11"/>
        <end position="23"/>
    </location>
</feature>
<dbReference type="InterPro" id="IPR044246">
    <property type="entry name" value="ZFP3-like"/>
</dbReference>
<evidence type="ECO:0000256" key="3">
    <source>
        <dbReference type="ARBA" id="ARBA00022771"/>
    </source>
</evidence>
<feature type="compositionally biased region" description="Basic and acidic residues" evidence="7">
    <location>
        <begin position="25"/>
        <end position="42"/>
    </location>
</feature>
<feature type="region of interest" description="Disordered" evidence="7">
    <location>
        <begin position="1"/>
        <end position="42"/>
    </location>
</feature>
<evidence type="ECO:0000256" key="1">
    <source>
        <dbReference type="ARBA" id="ARBA00004123"/>
    </source>
</evidence>
<dbReference type="PROSITE" id="PS50157">
    <property type="entry name" value="ZINC_FINGER_C2H2_2"/>
    <property type="match status" value="1"/>
</dbReference>
<evidence type="ECO:0000256" key="4">
    <source>
        <dbReference type="ARBA" id="ARBA00022833"/>
    </source>
</evidence>
<name>A0A7J6V082_THATH</name>
<evidence type="ECO:0000256" key="6">
    <source>
        <dbReference type="PROSITE-ProRule" id="PRU00042"/>
    </source>
</evidence>
<dbReference type="PROSITE" id="PS00028">
    <property type="entry name" value="ZINC_FINGER_C2H2_1"/>
    <property type="match status" value="1"/>
</dbReference>
<dbReference type="GO" id="GO:0009788">
    <property type="term" value="P:negative regulation of abscisic acid-activated signaling pathway"/>
    <property type="evidence" value="ECO:0007669"/>
    <property type="project" value="InterPro"/>
</dbReference>
<dbReference type="InterPro" id="IPR036236">
    <property type="entry name" value="Znf_C2H2_sf"/>
</dbReference>
<proteinExistence type="predicted"/>
<dbReference type="OrthoDB" id="1736050at2759"/>
<dbReference type="AlphaFoldDB" id="A0A7J6V082"/>
<evidence type="ECO:0000313" key="10">
    <source>
        <dbReference type="Proteomes" id="UP000554482"/>
    </source>
</evidence>
<dbReference type="Gene3D" id="3.30.160.60">
    <property type="entry name" value="Classic Zinc Finger"/>
    <property type="match status" value="1"/>
</dbReference>
<dbReference type="InterPro" id="IPR013087">
    <property type="entry name" value="Znf_C2H2_type"/>
</dbReference>
<dbReference type="SUPFAM" id="SSF57667">
    <property type="entry name" value="beta-beta-alpha zinc fingers"/>
    <property type="match status" value="1"/>
</dbReference>
<dbReference type="GO" id="GO:0008270">
    <property type="term" value="F:zinc ion binding"/>
    <property type="evidence" value="ECO:0007669"/>
    <property type="project" value="UniProtKB-KW"/>
</dbReference>
<evidence type="ECO:0000256" key="2">
    <source>
        <dbReference type="ARBA" id="ARBA00022723"/>
    </source>
</evidence>
<evidence type="ECO:0000259" key="8">
    <source>
        <dbReference type="PROSITE" id="PS50157"/>
    </source>
</evidence>
<evidence type="ECO:0000313" key="9">
    <source>
        <dbReference type="EMBL" id="KAF5177812.1"/>
    </source>
</evidence>
<dbReference type="PANTHER" id="PTHR47287:SF15">
    <property type="entry name" value="ZINC FINGER PROTEIN 3-LIKE"/>
    <property type="match status" value="1"/>
</dbReference>
<comment type="subcellular location">
    <subcellularLocation>
        <location evidence="1">Nucleus</location>
    </subcellularLocation>
</comment>
<keyword evidence="5" id="KW-0539">Nucleus</keyword>
<reference evidence="9 10" key="1">
    <citation type="submission" date="2020-06" db="EMBL/GenBank/DDBJ databases">
        <title>Transcriptomic and genomic resources for Thalictrum thalictroides and T. hernandezii: Facilitating candidate gene discovery in an emerging model plant lineage.</title>
        <authorList>
            <person name="Arias T."/>
            <person name="Riano-Pachon D.M."/>
            <person name="Di Stilio V.S."/>
        </authorList>
    </citation>
    <scope>NUCLEOTIDE SEQUENCE [LARGE SCALE GENOMIC DNA]</scope>
    <source>
        <strain evidence="10">cv. WT478/WT964</strain>
        <tissue evidence="9">Leaves</tissue>
    </source>
</reference>
<accession>A0A7J6V082</accession>
<comment type="caution">
    <text evidence="9">The sequence shown here is derived from an EMBL/GenBank/DDBJ whole genome shotgun (WGS) entry which is preliminary data.</text>
</comment>
<keyword evidence="3 6" id="KW-0863">Zinc-finger</keyword>
<keyword evidence="2" id="KW-0479">Metal-binding</keyword>
<dbReference type="GO" id="GO:0005634">
    <property type="term" value="C:nucleus"/>
    <property type="evidence" value="ECO:0007669"/>
    <property type="project" value="UniProtKB-SubCell"/>
</dbReference>
<protein>
    <submittedName>
        <fullName evidence="9">C2h2 and c2hc zinc fingers superfamily protein</fullName>
    </submittedName>
</protein>
<feature type="domain" description="C2H2-type" evidence="8">
    <location>
        <begin position="92"/>
        <end position="119"/>
    </location>
</feature>
<gene>
    <name evidence="9" type="ORF">FRX31_032602</name>
</gene>